<dbReference type="AlphaFoldDB" id="A0A6J4VX39"/>
<accession>A0A6J4VX39</accession>
<proteinExistence type="predicted"/>
<protein>
    <submittedName>
        <fullName evidence="1">Uncharacterized protein</fullName>
    </submittedName>
</protein>
<evidence type="ECO:0000313" key="1">
    <source>
        <dbReference type="EMBL" id="CAA9590942.1"/>
    </source>
</evidence>
<name>A0A6J4VX39_9CYAN</name>
<sequence length="127" mass="14209">MALPKDLLYQEFGKVLASRLKKNCTPVVKAALDQCWISHWHYPKGTVELADLPETSPTLKVLVLHSCNVVAISCLSHCWQEVLTAWQDLTGSMSQIALFQISGDGSYEDLQPILFESLDLIENDYSV</sequence>
<organism evidence="1">
    <name type="scientific">uncultured Synechococcales cyanobacterium</name>
    <dbReference type="NCBI Taxonomy" id="1936017"/>
    <lineage>
        <taxon>Bacteria</taxon>
        <taxon>Bacillati</taxon>
        <taxon>Cyanobacteriota</taxon>
        <taxon>Cyanophyceae</taxon>
        <taxon>Synechococcales</taxon>
        <taxon>environmental samples</taxon>
    </lineage>
</organism>
<dbReference type="EMBL" id="CADCWO010000277">
    <property type="protein sequence ID" value="CAA9590942.1"/>
    <property type="molecule type" value="Genomic_DNA"/>
</dbReference>
<gene>
    <name evidence="1" type="ORF">AVDCRST_MAG81-5355</name>
</gene>
<reference evidence="1" key="1">
    <citation type="submission" date="2020-02" db="EMBL/GenBank/DDBJ databases">
        <authorList>
            <person name="Meier V. D."/>
        </authorList>
    </citation>
    <scope>NUCLEOTIDE SEQUENCE</scope>
    <source>
        <strain evidence="1">AVDCRST_MAG81</strain>
    </source>
</reference>